<dbReference type="AlphaFoldDB" id="A0A1V6CA94"/>
<comment type="similarity">
    <text evidence="1 6">Belongs to the XseB family.</text>
</comment>
<dbReference type="GO" id="GO:0009318">
    <property type="term" value="C:exodeoxyribonuclease VII complex"/>
    <property type="evidence" value="ECO:0007669"/>
    <property type="project" value="UniProtKB-UniRule"/>
</dbReference>
<dbReference type="SUPFAM" id="SSF116842">
    <property type="entry name" value="XseB-like"/>
    <property type="match status" value="1"/>
</dbReference>
<reference evidence="8" key="1">
    <citation type="submission" date="2017-02" db="EMBL/GenBank/DDBJ databases">
        <title>Delving into the versatile metabolic prowess of the omnipresent phylum Bacteroidetes.</title>
        <authorList>
            <person name="Nobu M.K."/>
            <person name="Mei R."/>
            <person name="Narihiro T."/>
            <person name="Kuroda K."/>
            <person name="Liu W.-T."/>
        </authorList>
    </citation>
    <scope>NUCLEOTIDE SEQUENCE</scope>
    <source>
        <strain evidence="8">ADurb.Bin131</strain>
    </source>
</reference>
<dbReference type="GO" id="GO:0005737">
    <property type="term" value="C:cytoplasm"/>
    <property type="evidence" value="ECO:0007669"/>
    <property type="project" value="UniProtKB-SubCell"/>
</dbReference>
<evidence type="ECO:0000256" key="2">
    <source>
        <dbReference type="ARBA" id="ARBA00022490"/>
    </source>
</evidence>
<keyword evidence="7" id="KW-0175">Coiled coil</keyword>
<evidence type="ECO:0000313" key="8">
    <source>
        <dbReference type="EMBL" id="OQB73800.1"/>
    </source>
</evidence>
<proteinExistence type="inferred from homology"/>
<keyword evidence="5 6" id="KW-0269">Exonuclease</keyword>
<comment type="caution">
    <text evidence="8">The sequence shown here is derived from an EMBL/GenBank/DDBJ whole genome shotgun (WGS) entry which is preliminary data.</text>
</comment>
<feature type="coiled-coil region" evidence="7">
    <location>
        <begin position="5"/>
        <end position="70"/>
    </location>
</feature>
<comment type="subunit">
    <text evidence="6">Heterooligomer composed of large and small subunits.</text>
</comment>
<dbReference type="GO" id="GO:0008855">
    <property type="term" value="F:exodeoxyribonuclease VII activity"/>
    <property type="evidence" value="ECO:0007669"/>
    <property type="project" value="UniProtKB-UniRule"/>
</dbReference>
<evidence type="ECO:0000256" key="6">
    <source>
        <dbReference type="HAMAP-Rule" id="MF_00337"/>
    </source>
</evidence>
<evidence type="ECO:0000256" key="4">
    <source>
        <dbReference type="ARBA" id="ARBA00022801"/>
    </source>
</evidence>
<comment type="catalytic activity">
    <reaction evidence="6">
        <text>Exonucleolytic cleavage in either 5'- to 3'- or 3'- to 5'-direction to yield nucleoside 5'-phosphates.</text>
        <dbReference type="EC" id="3.1.11.6"/>
    </reaction>
</comment>
<dbReference type="Pfam" id="PF02609">
    <property type="entry name" value="Exonuc_VII_S"/>
    <property type="match status" value="1"/>
</dbReference>
<protein>
    <recommendedName>
        <fullName evidence="6">Exodeoxyribonuclease 7 small subunit</fullName>
        <ecNumber evidence="6">3.1.11.6</ecNumber>
    </recommendedName>
    <alternativeName>
        <fullName evidence="6">Exodeoxyribonuclease VII small subunit</fullName>
        <shortName evidence="6">Exonuclease VII small subunit</shortName>
    </alternativeName>
</protein>
<dbReference type="Proteomes" id="UP000485562">
    <property type="component" value="Unassembled WGS sequence"/>
</dbReference>
<name>A0A1V6CA94_UNCT6</name>
<evidence type="ECO:0000256" key="1">
    <source>
        <dbReference type="ARBA" id="ARBA00009998"/>
    </source>
</evidence>
<comment type="function">
    <text evidence="6">Bidirectionally degrades single-stranded DNA into large acid-insoluble oligonucleotides, which are then degraded further into small acid-soluble oligonucleotides.</text>
</comment>
<sequence>MLKEKEKLKTALQKLEKIVDDLSKKDVDVEQGLEKFREGVDLIKFCRSQLQKAENEFIQLKQQLEQEYEQQDEPEPPQKEG</sequence>
<dbReference type="InterPro" id="IPR037004">
    <property type="entry name" value="Exonuc_VII_ssu_sf"/>
</dbReference>
<accession>A0A1V6CA94</accession>
<dbReference type="GO" id="GO:0006308">
    <property type="term" value="P:DNA catabolic process"/>
    <property type="evidence" value="ECO:0007669"/>
    <property type="project" value="UniProtKB-UniRule"/>
</dbReference>
<comment type="subcellular location">
    <subcellularLocation>
        <location evidence="6">Cytoplasm</location>
    </subcellularLocation>
</comment>
<keyword evidence="2 6" id="KW-0963">Cytoplasm</keyword>
<organism evidence="8">
    <name type="scientific">candidate division TA06 bacterium ADurb.Bin131</name>
    <dbReference type="NCBI Taxonomy" id="1852827"/>
    <lineage>
        <taxon>Bacteria</taxon>
        <taxon>Bacteria division TA06</taxon>
    </lineage>
</organism>
<gene>
    <name evidence="6" type="primary">xseB</name>
    <name evidence="8" type="ORF">BWX89_00779</name>
</gene>
<keyword evidence="4 6" id="KW-0378">Hydrolase</keyword>
<dbReference type="NCBIfam" id="TIGR01280">
    <property type="entry name" value="xseB"/>
    <property type="match status" value="1"/>
</dbReference>
<dbReference type="Gene3D" id="1.10.287.1040">
    <property type="entry name" value="Exonuclease VII, small subunit"/>
    <property type="match status" value="1"/>
</dbReference>
<evidence type="ECO:0000256" key="3">
    <source>
        <dbReference type="ARBA" id="ARBA00022722"/>
    </source>
</evidence>
<dbReference type="EMBL" id="MWDQ01000064">
    <property type="protein sequence ID" value="OQB73800.1"/>
    <property type="molecule type" value="Genomic_DNA"/>
</dbReference>
<evidence type="ECO:0000256" key="7">
    <source>
        <dbReference type="SAM" id="Coils"/>
    </source>
</evidence>
<dbReference type="InterPro" id="IPR003761">
    <property type="entry name" value="Exonuc_VII_S"/>
</dbReference>
<dbReference type="EC" id="3.1.11.6" evidence="6"/>
<evidence type="ECO:0000256" key="5">
    <source>
        <dbReference type="ARBA" id="ARBA00022839"/>
    </source>
</evidence>
<dbReference type="HAMAP" id="MF_00337">
    <property type="entry name" value="Exonuc_7_S"/>
    <property type="match status" value="1"/>
</dbReference>
<keyword evidence="3 6" id="KW-0540">Nuclease</keyword>